<dbReference type="InterPro" id="IPR011054">
    <property type="entry name" value="Rudment_hybrid_motif"/>
</dbReference>
<dbReference type="PROSITE" id="PS50968">
    <property type="entry name" value="BIOTINYL_LIPOYL"/>
    <property type="match status" value="1"/>
</dbReference>
<dbReference type="PROSITE" id="PS50979">
    <property type="entry name" value="BC"/>
    <property type="match status" value="1"/>
</dbReference>
<dbReference type="Pfam" id="PF02786">
    <property type="entry name" value="CPSase_L_D2"/>
    <property type="match status" value="1"/>
</dbReference>
<evidence type="ECO:0000256" key="6">
    <source>
        <dbReference type="ARBA" id="ARBA00023267"/>
    </source>
</evidence>
<dbReference type="PROSITE" id="PS50975">
    <property type="entry name" value="ATP_GRASP"/>
    <property type="match status" value="1"/>
</dbReference>
<evidence type="ECO:0000256" key="1">
    <source>
        <dbReference type="ARBA" id="ARBA00001953"/>
    </source>
</evidence>
<evidence type="ECO:0000256" key="4">
    <source>
        <dbReference type="ARBA" id="ARBA00022840"/>
    </source>
</evidence>
<comment type="cofactor">
    <cofactor evidence="1">
        <name>biotin</name>
        <dbReference type="ChEBI" id="CHEBI:57586"/>
    </cofactor>
</comment>
<dbReference type="Pfam" id="PF21139">
    <property type="entry name" value="BT_MCC_alpha"/>
    <property type="match status" value="1"/>
</dbReference>
<dbReference type="PROSITE" id="PS00188">
    <property type="entry name" value="BIOTIN"/>
    <property type="match status" value="1"/>
</dbReference>
<dbReference type="Gene3D" id="3.30.700.40">
    <property type="match status" value="1"/>
</dbReference>
<evidence type="ECO:0000256" key="7">
    <source>
        <dbReference type="PROSITE-ProRule" id="PRU00409"/>
    </source>
</evidence>
<evidence type="ECO:0000259" key="8">
    <source>
        <dbReference type="PROSITE" id="PS50968"/>
    </source>
</evidence>
<evidence type="ECO:0000256" key="3">
    <source>
        <dbReference type="ARBA" id="ARBA00022741"/>
    </source>
</evidence>
<feature type="domain" description="Biotin carboxylation" evidence="10">
    <location>
        <begin position="1"/>
        <end position="458"/>
    </location>
</feature>
<dbReference type="SUPFAM" id="SSF51246">
    <property type="entry name" value="Rudiment single hybrid motif"/>
    <property type="match status" value="1"/>
</dbReference>
<dbReference type="FunFam" id="3.30.1490.20:FF:000003">
    <property type="entry name" value="acetyl-CoA carboxylase isoform X1"/>
    <property type="match status" value="1"/>
</dbReference>
<gene>
    <name evidence="11" type="primary">accA1</name>
    <name evidence="11" type="ORF">GAK30_02638</name>
</gene>
<dbReference type="InterPro" id="IPR016185">
    <property type="entry name" value="PreATP-grasp_dom_sf"/>
</dbReference>
<dbReference type="Pfam" id="PF00364">
    <property type="entry name" value="Biotin_lipoyl"/>
    <property type="match status" value="1"/>
</dbReference>
<evidence type="ECO:0000259" key="9">
    <source>
        <dbReference type="PROSITE" id="PS50975"/>
    </source>
</evidence>
<dbReference type="InterPro" id="IPR005482">
    <property type="entry name" value="Biotin_COase_C"/>
</dbReference>
<dbReference type="InterPro" id="IPR011053">
    <property type="entry name" value="Single_hybrid_motif"/>
</dbReference>
<dbReference type="Gene3D" id="2.40.50.100">
    <property type="match status" value="1"/>
</dbReference>
<dbReference type="InterPro" id="IPR000089">
    <property type="entry name" value="Biotin_lipoyl"/>
</dbReference>
<evidence type="ECO:0000256" key="5">
    <source>
        <dbReference type="ARBA" id="ARBA00022946"/>
    </source>
</evidence>
<dbReference type="AlphaFoldDB" id="A0A7V8JPW7"/>
<dbReference type="InterPro" id="IPR005479">
    <property type="entry name" value="CPAse_ATP-bd"/>
</dbReference>
<dbReference type="Pfam" id="PF02785">
    <property type="entry name" value="Biotin_carb_C"/>
    <property type="match status" value="1"/>
</dbReference>
<evidence type="ECO:0000313" key="12">
    <source>
        <dbReference type="Proteomes" id="UP000461670"/>
    </source>
</evidence>
<dbReference type="EMBL" id="WNDQ01000039">
    <property type="protein sequence ID" value="KAF1020214.1"/>
    <property type="molecule type" value="Genomic_DNA"/>
</dbReference>
<evidence type="ECO:0000259" key="10">
    <source>
        <dbReference type="PROSITE" id="PS50979"/>
    </source>
</evidence>
<dbReference type="PANTHER" id="PTHR18866:SF33">
    <property type="entry name" value="METHYLCROTONOYL-COA CARBOXYLASE SUBUNIT ALPHA, MITOCHONDRIAL-RELATED"/>
    <property type="match status" value="1"/>
</dbReference>
<dbReference type="SMART" id="SM00878">
    <property type="entry name" value="Biotin_carb_C"/>
    <property type="match status" value="1"/>
</dbReference>
<proteinExistence type="predicted"/>
<dbReference type="FunFam" id="2.40.50.100:FF:000003">
    <property type="entry name" value="Acetyl-CoA carboxylase biotin carboxyl carrier protein"/>
    <property type="match status" value="1"/>
</dbReference>
<accession>A0A7V8JPW7</accession>
<reference evidence="12" key="1">
    <citation type="journal article" date="2020" name="MBio">
        <title>Horizontal gene transfer to a defensive symbiont with a reduced genome amongst a multipartite beetle microbiome.</title>
        <authorList>
            <person name="Waterworth S.C."/>
            <person name="Florez L.V."/>
            <person name="Rees E.R."/>
            <person name="Hertweck C."/>
            <person name="Kaltenpoth M."/>
            <person name="Kwan J.C."/>
        </authorList>
    </citation>
    <scope>NUCLEOTIDE SEQUENCE [LARGE SCALE GENOMIC DNA]</scope>
</reference>
<dbReference type="FunFam" id="3.30.470.20:FF:000028">
    <property type="entry name" value="Methylcrotonoyl-CoA carboxylase subunit alpha, mitochondrial"/>
    <property type="match status" value="1"/>
</dbReference>
<dbReference type="SUPFAM" id="SSF52440">
    <property type="entry name" value="PreATP-grasp domain"/>
    <property type="match status" value="1"/>
</dbReference>
<dbReference type="InterPro" id="IPR011761">
    <property type="entry name" value="ATP-grasp"/>
</dbReference>
<evidence type="ECO:0000313" key="11">
    <source>
        <dbReference type="EMBL" id="KAF1020214.1"/>
    </source>
</evidence>
<keyword evidence="2" id="KW-0436">Ligase</keyword>
<dbReference type="Proteomes" id="UP000461670">
    <property type="component" value="Unassembled WGS sequence"/>
</dbReference>
<dbReference type="InterPro" id="IPR005481">
    <property type="entry name" value="BC-like_N"/>
</dbReference>
<dbReference type="InterPro" id="IPR048429">
    <property type="entry name" value="MCC_alpha_BT"/>
</dbReference>
<feature type="domain" description="ATP-grasp" evidence="9">
    <location>
        <begin position="120"/>
        <end position="321"/>
    </location>
</feature>
<dbReference type="PROSITE" id="PS00867">
    <property type="entry name" value="CPSASE_2"/>
    <property type="match status" value="1"/>
</dbReference>
<keyword evidence="5" id="KW-0809">Transit peptide</keyword>
<sequence>MFKKILIANRGEIACRVAATARRLGVRTVAVYSDADARAAHVAACDEAVHIGASAPAESYLRWDKIIEVAHATGAEAIHPGYGFLSENEEFAQACIDAGLAFIGPKPAAIQAMGLKAASKQLMEKAGVPLVPGYHGADQDPALLQREADRIGYPVLIKASAGGGGKGMRIVERAGDFAAALASCQREAINSFGDDAVLVEKYVQRPRHVEIQVFGDQQGHVVYLFERDCSVQRRHQKVLEEAPAPGLPDAMRRAMGEAAVAAARAVQYEGAGTVEFIVEQREGGGMDFFFMEMNTRLQVEHPVTEAITGLDLVEWQLRVASGEPLPLAQEDLRVHGHAIEARICAENPDQQFLPATGRLDVFALPPHVAFERSARGLPRVDAGVRQGDAITPFYDSMIAKLIVHGDTREQALARLDEALAALRVVGVHSNVQFLRRVLATPSFAQATLDTALIEREKARLFGVQALPAPLAAAAVVAHALLAEQTRAAQARVAGAGPFAARDGWRAFGPALRRFPLGAEGEDEAGEAVLTYGRQGALLLQVGAVQGELSFEAVPGEPDAVCLHHAGQRLQAWVHAEGERRHVFAREGAAVLVLRDRLAHAGDVSEVGGQLTAPMPGKVVAFHVAAGDTVQRGQALAVMEAMKMEHTIHAPADGVVEELLFGPGDQVSEGAALLTLQAA</sequence>
<dbReference type="InterPro" id="IPR050856">
    <property type="entry name" value="Biotin_carboxylase_complex"/>
</dbReference>
<dbReference type="GO" id="GO:0016874">
    <property type="term" value="F:ligase activity"/>
    <property type="evidence" value="ECO:0007669"/>
    <property type="project" value="UniProtKB-KW"/>
</dbReference>
<keyword evidence="4 7" id="KW-0067">ATP-binding</keyword>
<dbReference type="GO" id="GO:0005524">
    <property type="term" value="F:ATP binding"/>
    <property type="evidence" value="ECO:0007669"/>
    <property type="project" value="UniProtKB-UniRule"/>
</dbReference>
<dbReference type="InterPro" id="IPR001882">
    <property type="entry name" value="Biotin_BS"/>
</dbReference>
<protein>
    <submittedName>
        <fullName evidence="11">Acetyl-/propionyl-coenzyme A carboxylase alpha chain</fullName>
    </submittedName>
</protein>
<dbReference type="CDD" id="cd06850">
    <property type="entry name" value="biotinyl_domain"/>
    <property type="match status" value="1"/>
</dbReference>
<keyword evidence="6" id="KW-0092">Biotin</keyword>
<dbReference type="SUPFAM" id="SSF56059">
    <property type="entry name" value="Glutathione synthetase ATP-binding domain-like"/>
    <property type="match status" value="1"/>
</dbReference>
<dbReference type="InterPro" id="IPR011764">
    <property type="entry name" value="Biotin_carboxylation_dom"/>
</dbReference>
<dbReference type="GO" id="GO:0046872">
    <property type="term" value="F:metal ion binding"/>
    <property type="evidence" value="ECO:0007669"/>
    <property type="project" value="InterPro"/>
</dbReference>
<name>A0A7V8JPW7_9BURK</name>
<evidence type="ECO:0000256" key="2">
    <source>
        <dbReference type="ARBA" id="ARBA00022598"/>
    </source>
</evidence>
<dbReference type="FunFam" id="3.40.50.20:FF:000010">
    <property type="entry name" value="Propionyl-CoA carboxylase subunit alpha"/>
    <property type="match status" value="1"/>
</dbReference>
<dbReference type="SUPFAM" id="SSF51230">
    <property type="entry name" value="Single hybrid motif"/>
    <property type="match status" value="1"/>
</dbReference>
<dbReference type="Gene3D" id="3.30.470.20">
    <property type="entry name" value="ATP-grasp fold, B domain"/>
    <property type="match status" value="1"/>
</dbReference>
<keyword evidence="3 7" id="KW-0547">Nucleotide-binding</keyword>
<dbReference type="Pfam" id="PF00289">
    <property type="entry name" value="Biotin_carb_N"/>
    <property type="match status" value="1"/>
</dbReference>
<organism evidence="11 12">
    <name type="scientific">Paracidovorax wautersii</name>
    <dbReference type="NCBI Taxonomy" id="1177982"/>
    <lineage>
        <taxon>Bacteria</taxon>
        <taxon>Pseudomonadati</taxon>
        <taxon>Pseudomonadota</taxon>
        <taxon>Betaproteobacteria</taxon>
        <taxon>Burkholderiales</taxon>
        <taxon>Comamonadaceae</taxon>
        <taxon>Paracidovorax</taxon>
    </lineage>
</organism>
<comment type="caution">
    <text evidence="11">The sequence shown here is derived from an EMBL/GenBank/DDBJ whole genome shotgun (WGS) entry which is preliminary data.</text>
</comment>
<dbReference type="PROSITE" id="PS00866">
    <property type="entry name" value="CPSASE_1"/>
    <property type="match status" value="1"/>
</dbReference>
<feature type="domain" description="Lipoyl-binding" evidence="8">
    <location>
        <begin position="599"/>
        <end position="676"/>
    </location>
</feature>
<dbReference type="PANTHER" id="PTHR18866">
    <property type="entry name" value="CARBOXYLASE:PYRUVATE/ACETYL-COA/PROPIONYL-COA CARBOXYLASE"/>
    <property type="match status" value="1"/>
</dbReference>